<gene>
    <name evidence="1" type="ORF">AAFF_G00380120</name>
</gene>
<dbReference type="Proteomes" id="UP001221898">
    <property type="component" value="Unassembled WGS sequence"/>
</dbReference>
<accession>A0AAD7T833</accession>
<organism evidence="1 2">
    <name type="scientific">Aldrovandia affinis</name>
    <dbReference type="NCBI Taxonomy" id="143900"/>
    <lineage>
        <taxon>Eukaryota</taxon>
        <taxon>Metazoa</taxon>
        <taxon>Chordata</taxon>
        <taxon>Craniata</taxon>
        <taxon>Vertebrata</taxon>
        <taxon>Euteleostomi</taxon>
        <taxon>Actinopterygii</taxon>
        <taxon>Neopterygii</taxon>
        <taxon>Teleostei</taxon>
        <taxon>Notacanthiformes</taxon>
        <taxon>Halosauridae</taxon>
        <taxon>Aldrovandia</taxon>
    </lineage>
</organism>
<dbReference type="AlphaFoldDB" id="A0AAD7T833"/>
<name>A0AAD7T833_9TELE</name>
<keyword evidence="2" id="KW-1185">Reference proteome</keyword>
<evidence type="ECO:0000313" key="1">
    <source>
        <dbReference type="EMBL" id="KAJ8415990.1"/>
    </source>
</evidence>
<evidence type="ECO:0000313" key="2">
    <source>
        <dbReference type="Proteomes" id="UP001221898"/>
    </source>
</evidence>
<sequence>MALGIPLLPSHPLMSRSSPWPAPAALDRNGVARLGCAKSVRQRRHPGAHLARHASQAILLAQGVICYVDKGERSSLVDDGLRGPWSQERARLPPEILPA</sequence>
<comment type="caution">
    <text evidence="1">The sequence shown here is derived from an EMBL/GenBank/DDBJ whole genome shotgun (WGS) entry which is preliminary data.</text>
</comment>
<dbReference type="EMBL" id="JAINUG010000007">
    <property type="protein sequence ID" value="KAJ8415990.1"/>
    <property type="molecule type" value="Genomic_DNA"/>
</dbReference>
<reference evidence="1" key="1">
    <citation type="journal article" date="2023" name="Science">
        <title>Genome structures resolve the early diversification of teleost fishes.</title>
        <authorList>
            <person name="Parey E."/>
            <person name="Louis A."/>
            <person name="Montfort J."/>
            <person name="Bouchez O."/>
            <person name="Roques C."/>
            <person name="Iampietro C."/>
            <person name="Lluch J."/>
            <person name="Castinel A."/>
            <person name="Donnadieu C."/>
            <person name="Desvignes T."/>
            <person name="Floi Bucao C."/>
            <person name="Jouanno E."/>
            <person name="Wen M."/>
            <person name="Mejri S."/>
            <person name="Dirks R."/>
            <person name="Jansen H."/>
            <person name="Henkel C."/>
            <person name="Chen W.J."/>
            <person name="Zahm M."/>
            <person name="Cabau C."/>
            <person name="Klopp C."/>
            <person name="Thompson A.W."/>
            <person name="Robinson-Rechavi M."/>
            <person name="Braasch I."/>
            <person name="Lecointre G."/>
            <person name="Bobe J."/>
            <person name="Postlethwait J.H."/>
            <person name="Berthelot C."/>
            <person name="Roest Crollius H."/>
            <person name="Guiguen Y."/>
        </authorList>
    </citation>
    <scope>NUCLEOTIDE SEQUENCE</scope>
    <source>
        <strain evidence="1">NC1722</strain>
    </source>
</reference>
<proteinExistence type="predicted"/>
<protein>
    <submittedName>
        <fullName evidence="1">Uncharacterized protein</fullName>
    </submittedName>
</protein>